<name>A0A2Z6RDJ9_9GLOM</name>
<dbReference type="Proteomes" id="UP000247702">
    <property type="component" value="Unassembled WGS sequence"/>
</dbReference>
<keyword evidence="2" id="KW-1185">Reference proteome</keyword>
<comment type="caution">
    <text evidence="1">The sequence shown here is derived from an EMBL/GenBank/DDBJ whole genome shotgun (WGS) entry which is preliminary data.</text>
</comment>
<sequence>MSKEDFKECGLKIGPATLLAKEVQTLKEKPKRAFSSYLSLSEVLAGYGLDSDGIDPSRFSLPQLMKFKTTINLEAMRNEYVVALLHAGIHIVMDETNKKLSMRPQYGIVGEGSKGRVNYAIKEKDDLIRITEDKQHKVPVGFAQNSKQLESAYETNRRKRKRDEGDFDYIYSIVTTGQGWHFLLYTPGLYQKVVSCRTP</sequence>
<reference evidence="1 2" key="1">
    <citation type="submission" date="2017-11" db="EMBL/GenBank/DDBJ databases">
        <title>The genome of Rhizophagus clarus HR1 reveals common genetic basis of auxotrophy among arbuscular mycorrhizal fungi.</title>
        <authorList>
            <person name="Kobayashi Y."/>
        </authorList>
    </citation>
    <scope>NUCLEOTIDE SEQUENCE [LARGE SCALE GENOMIC DNA]</scope>
    <source>
        <strain evidence="1 2">HR1</strain>
    </source>
</reference>
<evidence type="ECO:0000313" key="1">
    <source>
        <dbReference type="EMBL" id="GBC00656.1"/>
    </source>
</evidence>
<dbReference type="EMBL" id="BEXD01003257">
    <property type="protein sequence ID" value="GBC00656.1"/>
    <property type="molecule type" value="Genomic_DNA"/>
</dbReference>
<dbReference type="AlphaFoldDB" id="A0A2Z6RDJ9"/>
<accession>A0A2Z6RDJ9</accession>
<gene>
    <name evidence="1" type="ORF">RclHR1_03930006</name>
</gene>
<evidence type="ECO:0000313" key="2">
    <source>
        <dbReference type="Proteomes" id="UP000247702"/>
    </source>
</evidence>
<protein>
    <submittedName>
        <fullName evidence="1">Uncharacterized protein</fullName>
    </submittedName>
</protein>
<proteinExistence type="predicted"/>
<organism evidence="1 2">
    <name type="scientific">Rhizophagus clarus</name>
    <dbReference type="NCBI Taxonomy" id="94130"/>
    <lineage>
        <taxon>Eukaryota</taxon>
        <taxon>Fungi</taxon>
        <taxon>Fungi incertae sedis</taxon>
        <taxon>Mucoromycota</taxon>
        <taxon>Glomeromycotina</taxon>
        <taxon>Glomeromycetes</taxon>
        <taxon>Glomerales</taxon>
        <taxon>Glomeraceae</taxon>
        <taxon>Rhizophagus</taxon>
    </lineage>
</organism>